<evidence type="ECO:0000313" key="1">
    <source>
        <dbReference type="Proteomes" id="UP000036681"/>
    </source>
</evidence>
<dbReference type="Proteomes" id="UP000036681">
    <property type="component" value="Unplaced"/>
</dbReference>
<accession>A0A0M3HJH1</accession>
<name>A0A0M3HJH1_ASCLU</name>
<proteinExistence type="predicted"/>
<dbReference type="WBParaSite" id="ALUE_0000166601-mRNA-1">
    <property type="protein sequence ID" value="ALUE_0000166601-mRNA-1"/>
    <property type="gene ID" value="ALUE_0000166601"/>
</dbReference>
<dbReference type="AlphaFoldDB" id="A0A0M3HJH1"/>
<keyword evidence="1" id="KW-1185">Reference proteome</keyword>
<organism evidence="1 2">
    <name type="scientific">Ascaris lumbricoides</name>
    <name type="common">Giant roundworm</name>
    <dbReference type="NCBI Taxonomy" id="6252"/>
    <lineage>
        <taxon>Eukaryota</taxon>
        <taxon>Metazoa</taxon>
        <taxon>Ecdysozoa</taxon>
        <taxon>Nematoda</taxon>
        <taxon>Chromadorea</taxon>
        <taxon>Rhabditida</taxon>
        <taxon>Spirurina</taxon>
        <taxon>Ascaridomorpha</taxon>
        <taxon>Ascaridoidea</taxon>
        <taxon>Ascarididae</taxon>
        <taxon>Ascaris</taxon>
    </lineage>
</organism>
<sequence length="89" mass="10418">MKTSTVRCSSRLASWNICDDSKFTASLLQRSLSRAFRYTMQYTSVYSRRSTQLKYVRFSHAMPVVKIFSFVRSLHVVSVIFEHVPRGYI</sequence>
<evidence type="ECO:0000313" key="2">
    <source>
        <dbReference type="WBParaSite" id="ALUE_0000166601-mRNA-1"/>
    </source>
</evidence>
<reference evidence="2" key="1">
    <citation type="submission" date="2017-02" db="UniProtKB">
        <authorList>
            <consortium name="WormBaseParasite"/>
        </authorList>
    </citation>
    <scope>IDENTIFICATION</scope>
</reference>
<protein>
    <submittedName>
        <fullName evidence="2">Secreted protein</fullName>
    </submittedName>
</protein>